<keyword evidence="6" id="KW-1185">Reference proteome</keyword>
<protein>
    <recommendedName>
        <fullName evidence="4">Homeobox domain-containing protein</fullName>
    </recommendedName>
</protein>
<keyword evidence="2" id="KW-0371">Homeobox</keyword>
<accession>A0AAU9U6S2</accession>
<dbReference type="InterPro" id="IPR001356">
    <property type="entry name" value="HD"/>
</dbReference>
<name>A0AAU9U6S2_EUPED</name>
<feature type="domain" description="Homeobox" evidence="4">
    <location>
        <begin position="1"/>
        <end position="18"/>
    </location>
</feature>
<dbReference type="SUPFAM" id="SSF46689">
    <property type="entry name" value="Homeodomain-like"/>
    <property type="match status" value="1"/>
</dbReference>
<dbReference type="GO" id="GO:0003677">
    <property type="term" value="F:DNA binding"/>
    <property type="evidence" value="ECO:0007669"/>
    <property type="project" value="UniProtKB-UniRule"/>
</dbReference>
<evidence type="ECO:0000256" key="3">
    <source>
        <dbReference type="SAM" id="MobiDB-lite"/>
    </source>
</evidence>
<dbReference type="GO" id="GO:0005634">
    <property type="term" value="C:nucleus"/>
    <property type="evidence" value="ECO:0007669"/>
    <property type="project" value="UniProtKB-SubCell"/>
</dbReference>
<evidence type="ECO:0000313" key="6">
    <source>
        <dbReference type="Proteomes" id="UP001153954"/>
    </source>
</evidence>
<evidence type="ECO:0000259" key="4">
    <source>
        <dbReference type="PROSITE" id="PS50071"/>
    </source>
</evidence>
<feature type="region of interest" description="Disordered" evidence="3">
    <location>
        <begin position="19"/>
        <end position="50"/>
    </location>
</feature>
<proteinExistence type="predicted"/>
<dbReference type="Proteomes" id="UP001153954">
    <property type="component" value="Unassembled WGS sequence"/>
</dbReference>
<keyword evidence="2" id="KW-0539">Nucleus</keyword>
<dbReference type="AlphaFoldDB" id="A0AAU9U6S2"/>
<dbReference type="CDD" id="cd00086">
    <property type="entry name" value="homeodomain"/>
    <property type="match status" value="1"/>
</dbReference>
<dbReference type="PROSITE" id="PS50071">
    <property type="entry name" value="HOMEOBOX_2"/>
    <property type="match status" value="1"/>
</dbReference>
<evidence type="ECO:0000256" key="2">
    <source>
        <dbReference type="PROSITE-ProRule" id="PRU00108"/>
    </source>
</evidence>
<keyword evidence="2" id="KW-0238">DNA-binding</keyword>
<feature type="DNA-binding region" description="Homeobox" evidence="2">
    <location>
        <begin position="3"/>
        <end position="19"/>
    </location>
</feature>
<evidence type="ECO:0000313" key="5">
    <source>
        <dbReference type="EMBL" id="CAH2095005.1"/>
    </source>
</evidence>
<gene>
    <name evidence="5" type="ORF">EEDITHA_LOCUS10509</name>
</gene>
<sequence>MLEVKIWFQNRRTKWKKKDNVSNAEVAEIKQQNKPGGEEKQEEPKDPLALDMSKKTCNKILSEKLRSTKVVSQNLPKPRRVEKGVVLETICDANDVESRISITKITNKLSSTDLSETVSVKSFNPEDVKDKYDSLSRDVEM</sequence>
<organism evidence="5 6">
    <name type="scientific">Euphydryas editha</name>
    <name type="common">Edith's checkerspot</name>
    <dbReference type="NCBI Taxonomy" id="104508"/>
    <lineage>
        <taxon>Eukaryota</taxon>
        <taxon>Metazoa</taxon>
        <taxon>Ecdysozoa</taxon>
        <taxon>Arthropoda</taxon>
        <taxon>Hexapoda</taxon>
        <taxon>Insecta</taxon>
        <taxon>Pterygota</taxon>
        <taxon>Neoptera</taxon>
        <taxon>Endopterygota</taxon>
        <taxon>Lepidoptera</taxon>
        <taxon>Glossata</taxon>
        <taxon>Ditrysia</taxon>
        <taxon>Papilionoidea</taxon>
        <taxon>Nymphalidae</taxon>
        <taxon>Nymphalinae</taxon>
        <taxon>Euphydryas</taxon>
    </lineage>
</organism>
<reference evidence="5" key="1">
    <citation type="submission" date="2022-03" db="EMBL/GenBank/DDBJ databases">
        <authorList>
            <person name="Tunstrom K."/>
        </authorList>
    </citation>
    <scope>NUCLEOTIDE SEQUENCE</scope>
</reference>
<comment type="caution">
    <text evidence="5">The sequence shown here is derived from an EMBL/GenBank/DDBJ whole genome shotgun (WGS) entry which is preliminary data.</text>
</comment>
<dbReference type="EMBL" id="CAKOGL010000015">
    <property type="protein sequence ID" value="CAH2095005.1"/>
    <property type="molecule type" value="Genomic_DNA"/>
</dbReference>
<feature type="compositionally biased region" description="Basic and acidic residues" evidence="3">
    <location>
        <begin position="36"/>
        <end position="50"/>
    </location>
</feature>
<dbReference type="InterPro" id="IPR009057">
    <property type="entry name" value="Homeodomain-like_sf"/>
</dbReference>
<comment type="subcellular location">
    <subcellularLocation>
        <location evidence="1 2">Nucleus</location>
    </subcellularLocation>
</comment>
<evidence type="ECO:0000256" key="1">
    <source>
        <dbReference type="ARBA" id="ARBA00004123"/>
    </source>
</evidence>
<dbReference type="Gene3D" id="1.10.10.60">
    <property type="entry name" value="Homeodomain-like"/>
    <property type="match status" value="1"/>
</dbReference>